<protein>
    <submittedName>
        <fullName evidence="1">Uncharacterized protein</fullName>
    </submittedName>
</protein>
<dbReference type="Proteomes" id="UP000234323">
    <property type="component" value="Unassembled WGS sequence"/>
</dbReference>
<evidence type="ECO:0000313" key="1">
    <source>
        <dbReference type="EMBL" id="PKY40763.1"/>
    </source>
</evidence>
<sequence>MSFISKVQDTENTCFGFNFEELKAENEFWTPILKETKTEFQAPISKVKKAERQILGFYIKGKFNLQKIVKEAERLVSSSYIEVKEAERLVLGFYIKVKKAERLVLDFHIKGKESQKTSSGLLYRKYKKLKSKFWSPISKIPLKNFKAKYLEITVIPYDAHYFAIHKRLPILQLEDFWDDNPKFRYTDDDEEINNDNLNISQSINCAVSKLSNQESQEESNSSNLDISSLLKKNYGTCQIIVEHIRYFMNFDYLLNNGLLNIEHFLNLRQHHDVYLNRKLKRKNILLKNYNNKTDSEFDINKAKNLSCANVTTFFSLWVGSYVIAKFDNTLCITQIIAMYEKKASMLNSYSIRSAK</sequence>
<dbReference type="EMBL" id="LLXI01000115">
    <property type="protein sequence ID" value="PKY40763.1"/>
    <property type="molecule type" value="Genomic_DNA"/>
</dbReference>
<dbReference type="AlphaFoldDB" id="A0A2I1G2D3"/>
<comment type="caution">
    <text evidence="1">The sequence shown here is derived from an EMBL/GenBank/DDBJ whole genome shotgun (WGS) entry which is preliminary data.</text>
</comment>
<accession>A0A2I1G2D3</accession>
<name>A0A2I1G2D3_9GLOM</name>
<keyword evidence="2" id="KW-1185">Reference proteome</keyword>
<gene>
    <name evidence="1" type="ORF">RhiirA4_454203</name>
</gene>
<proteinExistence type="predicted"/>
<reference evidence="1 2" key="1">
    <citation type="submission" date="2015-10" db="EMBL/GenBank/DDBJ databases">
        <title>Genome analyses suggest a sexual origin of heterokaryosis in a supposedly ancient asexual fungus.</title>
        <authorList>
            <person name="Ropars J."/>
            <person name="Sedzielewska K."/>
            <person name="Noel J."/>
            <person name="Charron P."/>
            <person name="Farinelli L."/>
            <person name="Marton T."/>
            <person name="Kruger M."/>
            <person name="Pelin A."/>
            <person name="Brachmann A."/>
            <person name="Corradi N."/>
        </authorList>
    </citation>
    <scope>NUCLEOTIDE SEQUENCE [LARGE SCALE GENOMIC DNA]</scope>
    <source>
        <strain evidence="1 2">A4</strain>
    </source>
</reference>
<organism evidence="1 2">
    <name type="scientific">Rhizophagus irregularis</name>
    <dbReference type="NCBI Taxonomy" id="588596"/>
    <lineage>
        <taxon>Eukaryota</taxon>
        <taxon>Fungi</taxon>
        <taxon>Fungi incertae sedis</taxon>
        <taxon>Mucoromycota</taxon>
        <taxon>Glomeromycotina</taxon>
        <taxon>Glomeromycetes</taxon>
        <taxon>Glomerales</taxon>
        <taxon>Glomeraceae</taxon>
        <taxon>Rhizophagus</taxon>
    </lineage>
</organism>
<dbReference type="VEuPathDB" id="FungiDB:RhiirFUN_023150"/>
<evidence type="ECO:0000313" key="2">
    <source>
        <dbReference type="Proteomes" id="UP000234323"/>
    </source>
</evidence>